<dbReference type="STRING" id="273075.gene:9572040"/>
<dbReference type="RefSeq" id="WP_010901238.1">
    <property type="nucleotide sequence ID" value="NC_002578.1"/>
</dbReference>
<dbReference type="eggNOG" id="arCOG03296">
    <property type="taxonomic scope" value="Archaea"/>
</dbReference>
<reference evidence="3 4" key="1">
    <citation type="journal article" date="2000" name="Nature">
        <title>The genome sequence of the thermoacidophilic scavenger Thermoplasma acidophilum.</title>
        <authorList>
            <person name="Ruepp A."/>
            <person name="Graml W."/>
            <person name="Santos-Martinez M.L."/>
            <person name="Koretke K.K."/>
            <person name="Volker C."/>
            <person name="Mewes H.W."/>
            <person name="Frishman D."/>
            <person name="Stocker S."/>
            <person name="Lupas A.N."/>
            <person name="Baumeister W."/>
        </authorList>
    </citation>
    <scope>NUCLEOTIDE SEQUENCE [LARGE SCALE GENOMIC DNA]</scope>
    <source>
        <strain evidence="4">ATCC 25905 / DSM 1728 / JCM 9062 / NBRC 15155 / AMRC-C165</strain>
    </source>
</reference>
<keyword evidence="1" id="KW-1133">Transmembrane helix</keyword>
<protein>
    <recommendedName>
        <fullName evidence="2">Schlafen AlbA-2 domain-containing protein</fullName>
    </recommendedName>
</protein>
<dbReference type="InterPro" id="IPR007421">
    <property type="entry name" value="Schlafen_AlbA_2_dom"/>
</dbReference>
<dbReference type="HOGENOM" id="CLU_534882_0_0_2"/>
<dbReference type="PaxDb" id="273075-Ta0826"/>
<dbReference type="EnsemblBacteria" id="CAC11955">
    <property type="protein sequence ID" value="CAC11955"/>
    <property type="gene ID" value="CAC11955"/>
</dbReference>
<organism evidence="3 4">
    <name type="scientific">Thermoplasma acidophilum (strain ATCC 25905 / DSM 1728 / JCM 9062 / NBRC 15155 / AMRC-C165)</name>
    <dbReference type="NCBI Taxonomy" id="273075"/>
    <lineage>
        <taxon>Archaea</taxon>
        <taxon>Methanobacteriati</taxon>
        <taxon>Thermoplasmatota</taxon>
        <taxon>Thermoplasmata</taxon>
        <taxon>Thermoplasmatales</taxon>
        <taxon>Thermoplasmataceae</taxon>
        <taxon>Thermoplasma</taxon>
    </lineage>
</organism>
<dbReference type="OrthoDB" id="114576at2157"/>
<feature type="domain" description="Schlafen AlbA-2" evidence="2">
    <location>
        <begin position="32"/>
        <end position="160"/>
    </location>
</feature>
<dbReference type="Pfam" id="PF04326">
    <property type="entry name" value="SLFN_AlbA_2"/>
    <property type="match status" value="1"/>
</dbReference>
<evidence type="ECO:0000256" key="1">
    <source>
        <dbReference type="SAM" id="Phobius"/>
    </source>
</evidence>
<keyword evidence="1" id="KW-0812">Transmembrane</keyword>
<dbReference type="InParanoid" id="Q9HJY5"/>
<keyword evidence="4" id="KW-1185">Reference proteome</keyword>
<dbReference type="EMBL" id="AL445065">
    <property type="protein sequence ID" value="CAC11955.1"/>
    <property type="molecule type" value="Genomic_DNA"/>
</dbReference>
<sequence>MIPEEYKIADISQINLDFLTSLLSYLRKNKREDTWIEVKSTYGVEVDPDEIRKDFSCMANSGGGYFLIGVGDQPNFKVTGCDEIDFNRIRKILGDPNKMTAFPDFENKEVYSEDGKRVIIVYIKPVNGSSVICLKDKNKQHTIYVYYTRSYLRTDCQKLPCEMGIIYNSSEKLPESLQLDPEKTGFLNLDGAVSPIKTVEWSLDERIYDLKDNNGNLLFYKYNYLIPVPFFNLNNFKFFKYGYYERWNGELKDLPEILKEIESNFNSHYGIGFSYWTLTQINLGNAPFTNFISGVSPTDLSQNIANNKDIGGGLSAFWILSSGVHLAMVYLSLFDMKAELQLYFRYSKIPNNKLFPHIENNLVTMRPISLYELPELEPDFSHVDFSADLFLDNPSDDLLTNLIDYKLSGYLGGLRKKIASGPPLISNLAVLNSCGGSESRNPLNSFKTIIGRINSHGSLTNFKNPVKITGYRLNIITLPPFITVPIIPLVFELAIDLNQESKYRTGQER</sequence>
<dbReference type="InterPro" id="IPR038461">
    <property type="entry name" value="Schlafen_AlbA_2_dom_sf"/>
</dbReference>
<accession>Q9HJY5</accession>
<name>Q9HJY5_THEAC</name>
<dbReference type="Proteomes" id="UP000001024">
    <property type="component" value="Chromosome"/>
</dbReference>
<evidence type="ECO:0000313" key="3">
    <source>
        <dbReference type="EMBL" id="CAC11955.1"/>
    </source>
</evidence>
<evidence type="ECO:0000259" key="2">
    <source>
        <dbReference type="Pfam" id="PF04326"/>
    </source>
</evidence>
<gene>
    <name evidence="3" type="ordered locus">Ta0826</name>
</gene>
<evidence type="ECO:0000313" key="4">
    <source>
        <dbReference type="Proteomes" id="UP000001024"/>
    </source>
</evidence>
<keyword evidence="1" id="KW-0472">Membrane</keyword>
<dbReference type="KEGG" id="tac:Ta0826"/>
<feature type="transmembrane region" description="Helical" evidence="1">
    <location>
        <begin position="310"/>
        <end position="333"/>
    </location>
</feature>
<dbReference type="AlphaFoldDB" id="Q9HJY5"/>
<proteinExistence type="predicted"/>
<dbReference type="Gene3D" id="3.30.950.30">
    <property type="entry name" value="Schlafen, AAA domain"/>
    <property type="match status" value="1"/>
</dbReference>